<feature type="transmembrane region" description="Helical" evidence="18">
    <location>
        <begin position="139"/>
        <end position="157"/>
    </location>
</feature>
<evidence type="ECO:0000256" key="16">
    <source>
        <dbReference type="ARBA" id="ARBA00024003"/>
    </source>
</evidence>
<feature type="transmembrane region" description="Helical" evidence="18">
    <location>
        <begin position="50"/>
        <end position="69"/>
    </location>
</feature>
<sequence>MLSVDFSFLAFCTLTHPTKALDQTLTVLFTLAILPVYCIVETYISELKASIAVSACYDALSYILAAGILNTKVKYSRLSSTDNGHIDLQFKKSPPGIPYKVIMLATALVWIGAFLIAIGSLLLVGYISESGEWGEGKQACPVLILGTLVLLPEFYHLRMAYYASKGYQGYPYDDIPDFDE</sequence>
<organism evidence="19 20">
    <name type="scientific">Panthera pardus</name>
    <name type="common">Leopard</name>
    <name type="synonym">Felis pardus</name>
    <dbReference type="NCBI Taxonomy" id="9691"/>
    <lineage>
        <taxon>Eukaryota</taxon>
        <taxon>Metazoa</taxon>
        <taxon>Chordata</taxon>
        <taxon>Craniata</taxon>
        <taxon>Vertebrata</taxon>
        <taxon>Euteleostomi</taxon>
        <taxon>Mammalia</taxon>
        <taxon>Eutheria</taxon>
        <taxon>Laurasiatheria</taxon>
        <taxon>Carnivora</taxon>
        <taxon>Feliformia</taxon>
        <taxon>Felidae</taxon>
        <taxon>Pantherinae</taxon>
        <taxon>Panthera</taxon>
    </lineage>
</organism>
<dbReference type="InterPro" id="IPR008590">
    <property type="entry name" value="TMEM_230/134"/>
</dbReference>
<evidence type="ECO:0000256" key="7">
    <source>
        <dbReference type="ARBA" id="ARBA00004603"/>
    </source>
</evidence>
<evidence type="ECO:0000313" key="19">
    <source>
        <dbReference type="Proteomes" id="UP001165780"/>
    </source>
</evidence>
<evidence type="ECO:0000256" key="8">
    <source>
        <dbReference type="ARBA" id="ARBA00007743"/>
    </source>
</evidence>
<dbReference type="AlphaFoldDB" id="A0A9W2V1U6"/>
<dbReference type="PANTHER" id="PTHR15664">
    <property type="entry name" value="C20ORF30 PROTEIN"/>
    <property type="match status" value="1"/>
</dbReference>
<keyword evidence="13" id="KW-0333">Golgi apparatus</keyword>
<evidence type="ECO:0000256" key="11">
    <source>
        <dbReference type="ARBA" id="ARBA00022989"/>
    </source>
</evidence>
<keyword evidence="15" id="KW-0968">Cytoplasmic vesicle</keyword>
<evidence type="ECO:0000256" key="1">
    <source>
        <dbReference type="ARBA" id="ARBA00004141"/>
    </source>
</evidence>
<keyword evidence="19" id="KW-1185">Reference proteome</keyword>
<evidence type="ECO:0000256" key="5">
    <source>
        <dbReference type="ARBA" id="ARBA00004419"/>
    </source>
</evidence>
<evidence type="ECO:0000256" key="9">
    <source>
        <dbReference type="ARBA" id="ARBA00022692"/>
    </source>
</evidence>
<feature type="transmembrane region" description="Helical" evidence="18">
    <location>
        <begin position="25"/>
        <end position="44"/>
    </location>
</feature>
<keyword evidence="14 18" id="KW-0472">Membrane</keyword>
<dbReference type="PANTHER" id="PTHR15664:SF6">
    <property type="entry name" value="TRANSMEMBRANE PROTEIN 230"/>
    <property type="match status" value="1"/>
</dbReference>
<evidence type="ECO:0000256" key="14">
    <source>
        <dbReference type="ARBA" id="ARBA00023136"/>
    </source>
</evidence>
<evidence type="ECO:0000256" key="4">
    <source>
        <dbReference type="ARBA" id="ARBA00004412"/>
    </source>
</evidence>
<gene>
    <name evidence="20" type="primary">LOC109254522</name>
</gene>
<protein>
    <recommendedName>
        <fullName evidence="17">Transmembrane protein 230</fullName>
    </recommendedName>
</protein>
<dbReference type="GO" id="GO:0055037">
    <property type="term" value="C:recycling endosome"/>
    <property type="evidence" value="ECO:0007669"/>
    <property type="project" value="UniProtKB-SubCell"/>
</dbReference>
<evidence type="ECO:0000256" key="17">
    <source>
        <dbReference type="ARBA" id="ARBA00024088"/>
    </source>
</evidence>
<comment type="similarity">
    <text evidence="8">Belongs to the TMEM134/TMEM230 family.</text>
</comment>
<dbReference type="GO" id="GO:0048489">
    <property type="term" value="P:synaptic vesicle transport"/>
    <property type="evidence" value="ECO:0007669"/>
    <property type="project" value="TreeGrafter"/>
</dbReference>
<dbReference type="GO" id="GO:0016020">
    <property type="term" value="C:membrane"/>
    <property type="evidence" value="ECO:0007669"/>
    <property type="project" value="UniProtKB-SubCell"/>
</dbReference>
<dbReference type="GO" id="GO:0008021">
    <property type="term" value="C:synaptic vesicle"/>
    <property type="evidence" value="ECO:0007669"/>
    <property type="project" value="UniProtKB-SubCell"/>
</dbReference>
<proteinExistence type="inferred from homology"/>
<dbReference type="GeneID" id="109254522"/>
<evidence type="ECO:0000256" key="12">
    <source>
        <dbReference type="ARBA" id="ARBA00023018"/>
    </source>
</evidence>
<dbReference type="GO" id="GO:0005776">
    <property type="term" value="C:autophagosome"/>
    <property type="evidence" value="ECO:0007669"/>
    <property type="project" value="UniProtKB-SubCell"/>
</dbReference>
<keyword evidence="10" id="KW-0967">Endosome</keyword>
<keyword evidence="9 18" id="KW-0812">Transmembrane</keyword>
<keyword evidence="11 18" id="KW-1133">Transmembrane helix</keyword>
<dbReference type="Pfam" id="PF05915">
    <property type="entry name" value="TMEM_230_134"/>
    <property type="match status" value="1"/>
</dbReference>
<feature type="transmembrane region" description="Helical" evidence="18">
    <location>
        <begin position="101"/>
        <end position="127"/>
    </location>
</feature>
<dbReference type="GO" id="GO:0005769">
    <property type="term" value="C:early endosome"/>
    <property type="evidence" value="ECO:0007669"/>
    <property type="project" value="UniProtKB-SubCell"/>
</dbReference>
<comment type="subcellular location">
    <subcellularLocation>
        <location evidence="5">Cytoplasmic vesicle</location>
        <location evidence="5">Autophagosome</location>
    </subcellularLocation>
    <subcellularLocation>
        <location evidence="3">Cytoplasmic vesicle</location>
        <location evidence="3">Secretory vesicle</location>
        <location evidence="3">Synaptic vesicle</location>
    </subcellularLocation>
    <subcellularLocation>
        <location evidence="4">Early endosome</location>
    </subcellularLocation>
    <subcellularLocation>
        <location evidence="6">Golgi apparatus</location>
        <location evidence="6">trans-Golgi network</location>
    </subcellularLocation>
    <subcellularLocation>
        <location evidence="7">Late endosome</location>
    </subcellularLocation>
    <subcellularLocation>
        <location evidence="1">Membrane</location>
        <topology evidence="1">Multi-pass membrane protein</topology>
    </subcellularLocation>
    <subcellularLocation>
        <location evidence="2">Recycling endosome</location>
    </subcellularLocation>
</comment>
<evidence type="ECO:0000256" key="15">
    <source>
        <dbReference type="ARBA" id="ARBA00023329"/>
    </source>
</evidence>
<evidence type="ECO:0000256" key="3">
    <source>
        <dbReference type="ARBA" id="ARBA00004234"/>
    </source>
</evidence>
<evidence type="ECO:0000256" key="2">
    <source>
        <dbReference type="ARBA" id="ARBA00004172"/>
    </source>
</evidence>
<accession>A0A9W2V1U6</accession>
<evidence type="ECO:0000256" key="18">
    <source>
        <dbReference type="SAM" id="Phobius"/>
    </source>
</evidence>
<evidence type="ECO:0000256" key="10">
    <source>
        <dbReference type="ARBA" id="ARBA00022753"/>
    </source>
</evidence>
<dbReference type="GO" id="GO:0005770">
    <property type="term" value="C:late endosome"/>
    <property type="evidence" value="ECO:0007669"/>
    <property type="project" value="UniProtKB-SubCell"/>
</dbReference>
<dbReference type="RefSeq" id="XP_053752689.1">
    <property type="nucleotide sequence ID" value="XM_053896714.1"/>
</dbReference>
<dbReference type="InterPro" id="IPR044234">
    <property type="entry name" value="TMEM230"/>
</dbReference>
<reference evidence="20" key="1">
    <citation type="submission" date="2025-08" db="UniProtKB">
        <authorList>
            <consortium name="RefSeq"/>
        </authorList>
    </citation>
    <scope>IDENTIFICATION</scope>
    <source>
        <tissue evidence="20">Whole blood</tissue>
    </source>
</reference>
<evidence type="ECO:0000256" key="13">
    <source>
        <dbReference type="ARBA" id="ARBA00023034"/>
    </source>
</evidence>
<dbReference type="GO" id="GO:0005794">
    <property type="term" value="C:Golgi apparatus"/>
    <property type="evidence" value="ECO:0007669"/>
    <property type="project" value="UniProtKB-SubCell"/>
</dbReference>
<evidence type="ECO:0000256" key="6">
    <source>
        <dbReference type="ARBA" id="ARBA00004601"/>
    </source>
</evidence>
<dbReference type="Proteomes" id="UP001165780">
    <property type="component" value="Unplaced"/>
</dbReference>
<name>A0A9W2V1U6_PANPR</name>
<comment type="function">
    <text evidence="16">Involved in trafficking and recycling of synaptic vesicles.</text>
</comment>
<keyword evidence="12" id="KW-0770">Synapse</keyword>
<evidence type="ECO:0000313" key="20">
    <source>
        <dbReference type="RefSeq" id="XP_053752689.1"/>
    </source>
</evidence>